<sequence>MYDLLNDYNNLDAKPGVEATKKLGNFFQSLNLDIHKNGIFVPRLTLKYLWHTKSKDCEFQLFKGNEELYHKYRDNLVGGPKCDIAVPEHLKECFAGMPPIFKNVEITCNDLSFDTQAQVKPDYKSNRLVESMFGETMMFATKLLKWYLGLIESALVPVAMSTFGTVVAGVGALHAPMVAGGCAAIDSVSDQQKAKS</sequence>
<dbReference type="PANTHER" id="PTHR33206">
    <property type="entry name" value="PROTEIN CBG10425"/>
    <property type="match status" value="1"/>
</dbReference>
<name>A0A177WAA1_BATDL</name>
<organism evidence="1 2">
    <name type="scientific">Batrachochytrium dendrobatidis (strain JEL423)</name>
    <dbReference type="NCBI Taxonomy" id="403673"/>
    <lineage>
        <taxon>Eukaryota</taxon>
        <taxon>Fungi</taxon>
        <taxon>Fungi incertae sedis</taxon>
        <taxon>Chytridiomycota</taxon>
        <taxon>Chytridiomycota incertae sedis</taxon>
        <taxon>Chytridiomycetes</taxon>
        <taxon>Rhizophydiales</taxon>
        <taxon>Rhizophydiales incertae sedis</taxon>
        <taxon>Batrachochytrium</taxon>
    </lineage>
</organism>
<dbReference type="Proteomes" id="UP000077115">
    <property type="component" value="Unassembled WGS sequence"/>
</dbReference>
<dbReference type="PANTHER" id="PTHR33206:SF1">
    <property type="entry name" value="DNA-DIRECTED DNA POLYMERASE"/>
    <property type="match status" value="1"/>
</dbReference>
<dbReference type="OrthoDB" id="2178799at2759"/>
<reference evidence="1 2" key="2">
    <citation type="submission" date="2016-05" db="EMBL/GenBank/DDBJ databases">
        <title>Lineage-specific infection strategies underlie the spectrum of fungal disease in amphibians.</title>
        <authorList>
            <person name="Cuomo C.A."/>
            <person name="Farrer R.A."/>
            <person name="James T."/>
            <person name="Longcore J."/>
            <person name="Birren B."/>
        </authorList>
    </citation>
    <scope>NUCLEOTIDE SEQUENCE [LARGE SCALE GENOMIC DNA]</scope>
    <source>
        <strain evidence="1 2">JEL423</strain>
    </source>
</reference>
<accession>A0A177WAA1</accession>
<protein>
    <submittedName>
        <fullName evidence="1">Uncharacterized protein</fullName>
    </submittedName>
</protein>
<evidence type="ECO:0000313" key="2">
    <source>
        <dbReference type="Proteomes" id="UP000077115"/>
    </source>
</evidence>
<proteinExistence type="predicted"/>
<dbReference type="AlphaFoldDB" id="A0A177WAA1"/>
<dbReference type="VEuPathDB" id="FungiDB:BDEG_20815"/>
<dbReference type="EMBL" id="DS022300">
    <property type="protein sequence ID" value="OAJ36665.1"/>
    <property type="molecule type" value="Genomic_DNA"/>
</dbReference>
<reference evidence="1 2" key="1">
    <citation type="submission" date="2006-10" db="EMBL/GenBank/DDBJ databases">
        <title>The Genome Sequence of Batrachochytrium dendrobatidis JEL423.</title>
        <authorList>
            <consortium name="The Broad Institute Genome Sequencing Platform"/>
            <person name="Birren B."/>
            <person name="Lander E."/>
            <person name="Galagan J."/>
            <person name="Cuomo C."/>
            <person name="Devon K."/>
            <person name="Jaffe D."/>
            <person name="Butler J."/>
            <person name="Alvarez P."/>
            <person name="Gnerre S."/>
            <person name="Grabherr M."/>
            <person name="Kleber M."/>
            <person name="Mauceli E."/>
            <person name="Brockman W."/>
            <person name="Young S."/>
            <person name="LaButti K."/>
            <person name="Sykes S."/>
            <person name="DeCaprio D."/>
            <person name="Crawford M."/>
            <person name="Koehrsen M."/>
            <person name="Engels R."/>
            <person name="Montgomery P."/>
            <person name="Pearson M."/>
            <person name="Howarth C."/>
            <person name="Larson L."/>
            <person name="White J."/>
            <person name="O'Leary S."/>
            <person name="Kodira C."/>
            <person name="Zeng Q."/>
            <person name="Yandava C."/>
            <person name="Alvarado L."/>
            <person name="Longcore J."/>
            <person name="James T."/>
        </authorList>
    </citation>
    <scope>NUCLEOTIDE SEQUENCE [LARGE SCALE GENOMIC DNA]</scope>
    <source>
        <strain evidence="1 2">JEL423</strain>
    </source>
</reference>
<gene>
    <name evidence="1" type="ORF">BDEG_20815</name>
</gene>
<evidence type="ECO:0000313" key="1">
    <source>
        <dbReference type="EMBL" id="OAJ36665.1"/>
    </source>
</evidence>